<protein>
    <submittedName>
        <fullName evidence="2">DNA replication protein DnaC</fullName>
    </submittedName>
</protein>
<evidence type="ECO:0000313" key="3">
    <source>
        <dbReference type="Proteomes" id="UP000030643"/>
    </source>
</evidence>
<dbReference type="PANTHER" id="PTHR30050">
    <property type="entry name" value="CHROMOSOMAL REPLICATION INITIATOR PROTEIN DNAA"/>
    <property type="match status" value="1"/>
</dbReference>
<feature type="domain" description="AAA+ ATPase" evidence="1">
    <location>
        <begin position="129"/>
        <end position="264"/>
    </location>
</feature>
<dbReference type="InterPro" id="IPR003593">
    <property type="entry name" value="AAA+_ATPase"/>
</dbReference>
<dbReference type="EMBL" id="DF820500">
    <property type="protein sequence ID" value="GAK31822.1"/>
    <property type="molecule type" value="Genomic_DNA"/>
</dbReference>
<dbReference type="CDD" id="cd00009">
    <property type="entry name" value="AAA"/>
    <property type="match status" value="1"/>
</dbReference>
<gene>
    <name evidence="2" type="primary">dnaC</name>
    <name evidence="2" type="ORF">WOSG25_170050</name>
</gene>
<evidence type="ECO:0000259" key="1">
    <source>
        <dbReference type="SMART" id="SM00382"/>
    </source>
</evidence>
<sequence>MNDMDKLAAVIADKRGKRQQMLGTESSMTGLKEVQKRLVKERGLDQSVIDKASTPEALAKQERQNSIDFTEMWEAKKRQALSKYDLWADTPLLATINDFDPAIQASNIIKAQNIKQAVREIGNRYFKGATENIVFFGPPGVGKTLLMSGLFNGLRKKGMGVLFVSAVKLYELKQLSMDSKQQIDRDKFNNILRATREAEVLFLDDLGSELQDGKTNAMVSSYMRQIAESRTDKATVISTNDKRVTIAQKYGDATASRLYSQNPERIVDFTGLKDLRNR</sequence>
<dbReference type="SUPFAM" id="SSF52540">
    <property type="entry name" value="P-loop containing nucleoside triphosphate hydrolases"/>
    <property type="match status" value="1"/>
</dbReference>
<dbReference type="Gene3D" id="3.40.50.300">
    <property type="entry name" value="P-loop containing nucleotide triphosphate hydrolases"/>
    <property type="match status" value="1"/>
</dbReference>
<accession>A0A069CWT9</accession>
<dbReference type="PANTHER" id="PTHR30050:SF4">
    <property type="entry name" value="ATP-BINDING PROTEIN RV3427C IN INSERTION SEQUENCE-RELATED"/>
    <property type="match status" value="1"/>
</dbReference>
<dbReference type="Proteomes" id="UP000030643">
    <property type="component" value="Unassembled WGS sequence"/>
</dbReference>
<keyword evidence="3" id="KW-1185">Reference proteome</keyword>
<reference evidence="3" key="1">
    <citation type="journal article" date="2014" name="Genome Announc.">
        <title>Draft genome sequence of Weissella oryzae SG25T, isolated from fermented rice grains.</title>
        <authorList>
            <person name="Tanizawa Y."/>
            <person name="Fujisawa T."/>
            <person name="Mochizuki T."/>
            <person name="Kaminuma E."/>
            <person name="Suzuki Y."/>
            <person name="Nakamura Y."/>
            <person name="Tohno M."/>
        </authorList>
    </citation>
    <scope>NUCLEOTIDE SEQUENCE [LARGE SCALE GENOMIC DNA]</scope>
    <source>
        <strain evidence="3">DSM 25784 / JCM 18191 / LMG 30913 / SG25</strain>
    </source>
</reference>
<dbReference type="InterPro" id="IPR027417">
    <property type="entry name" value="P-loop_NTPase"/>
</dbReference>
<name>A0A069CWT9_WEIOS</name>
<dbReference type="RefSeq" id="WP_027699747.1">
    <property type="nucleotide sequence ID" value="NZ_DF820500.1"/>
</dbReference>
<dbReference type="AlphaFoldDB" id="A0A069CWT9"/>
<dbReference type="eggNOG" id="COG1484">
    <property type="taxonomic scope" value="Bacteria"/>
</dbReference>
<proteinExistence type="predicted"/>
<dbReference type="STRING" id="1329250.WOSG25_170050"/>
<dbReference type="GO" id="GO:0006260">
    <property type="term" value="P:DNA replication"/>
    <property type="evidence" value="ECO:0007669"/>
    <property type="project" value="TreeGrafter"/>
</dbReference>
<evidence type="ECO:0000313" key="2">
    <source>
        <dbReference type="EMBL" id="GAK31822.1"/>
    </source>
</evidence>
<dbReference type="OrthoDB" id="2307409at2"/>
<dbReference type="Pfam" id="PF01695">
    <property type="entry name" value="IstB_IS21"/>
    <property type="match status" value="1"/>
</dbReference>
<dbReference type="InterPro" id="IPR002611">
    <property type="entry name" value="IstB_ATP-bd"/>
</dbReference>
<dbReference type="SMART" id="SM00382">
    <property type="entry name" value="AAA"/>
    <property type="match status" value="1"/>
</dbReference>
<dbReference type="GO" id="GO:0005524">
    <property type="term" value="F:ATP binding"/>
    <property type="evidence" value="ECO:0007669"/>
    <property type="project" value="InterPro"/>
</dbReference>
<organism evidence="2 3">
    <name type="scientific">Weissella oryzae (strain DSM 25784 / JCM 18191 / LMG 30913 / SG25)</name>
    <dbReference type="NCBI Taxonomy" id="1329250"/>
    <lineage>
        <taxon>Bacteria</taxon>
        <taxon>Bacillati</taxon>
        <taxon>Bacillota</taxon>
        <taxon>Bacilli</taxon>
        <taxon>Lactobacillales</taxon>
        <taxon>Lactobacillaceae</taxon>
        <taxon>Weissella</taxon>
    </lineage>
</organism>